<dbReference type="InterPro" id="IPR050482">
    <property type="entry name" value="Sensor_HK_TwoCompSys"/>
</dbReference>
<organism evidence="10 11">
    <name type="scientific">Methylobacterium crusticola</name>
    <dbReference type="NCBI Taxonomy" id="1697972"/>
    <lineage>
        <taxon>Bacteria</taxon>
        <taxon>Pseudomonadati</taxon>
        <taxon>Pseudomonadota</taxon>
        <taxon>Alphaproteobacteria</taxon>
        <taxon>Hyphomicrobiales</taxon>
        <taxon>Methylobacteriaceae</taxon>
        <taxon>Methylobacterium</taxon>
    </lineage>
</organism>
<sequence>MPAKRLRDERRGGLTRYLRLVVRGLRRLRPRRGPERCRCLSRPQGGGPGACAEPCAAARSLLERARQDERARLARDLHDQAGQQIASLKLGLQLLGRDVTPAGSARLNALVGHVDELARDLNRVAAELRPAGLDDLGLVPTLQAMVEEWSLERGIRASFAAHGPEGTLSSDVDVTLYRVAQESLTNISKHALTATSVSVIVHRTIGAIELVVEDNGDGFEVPALQSKSGTSQQSGHGVLGMRERLTLVGGRLELESTPSVGTRVRAWVPCGVI</sequence>
<dbReference type="RefSeq" id="WP_162501552.1">
    <property type="nucleotide sequence ID" value="NZ_BPQH01000022.1"/>
</dbReference>
<dbReference type="EMBL" id="BPQH01000022">
    <property type="protein sequence ID" value="GJD52772.1"/>
    <property type="molecule type" value="Genomic_DNA"/>
</dbReference>
<dbReference type="Pfam" id="PF07730">
    <property type="entry name" value="HisKA_3"/>
    <property type="match status" value="1"/>
</dbReference>
<evidence type="ECO:0000256" key="2">
    <source>
        <dbReference type="ARBA" id="ARBA00012438"/>
    </source>
</evidence>
<keyword evidence="11" id="KW-1185">Reference proteome</keyword>
<gene>
    <name evidence="10" type="ORF">OPKNFCMD_5539</name>
</gene>
<evidence type="ECO:0000313" key="11">
    <source>
        <dbReference type="Proteomes" id="UP001055167"/>
    </source>
</evidence>
<evidence type="ECO:0000256" key="1">
    <source>
        <dbReference type="ARBA" id="ARBA00000085"/>
    </source>
</evidence>
<name>A0ABQ4R5P7_9HYPH</name>
<keyword evidence="7" id="KW-0067">ATP-binding</keyword>
<keyword evidence="5" id="KW-0547">Nucleotide-binding</keyword>
<dbReference type="Gene3D" id="3.30.565.10">
    <property type="entry name" value="Histidine kinase-like ATPase, C-terminal domain"/>
    <property type="match status" value="1"/>
</dbReference>
<evidence type="ECO:0000313" key="10">
    <source>
        <dbReference type="EMBL" id="GJD52772.1"/>
    </source>
</evidence>
<proteinExistence type="predicted"/>
<dbReference type="CDD" id="cd16917">
    <property type="entry name" value="HATPase_UhpB-NarQ-NarX-like"/>
    <property type="match status" value="1"/>
</dbReference>
<dbReference type="SMART" id="SM00387">
    <property type="entry name" value="HATPase_c"/>
    <property type="match status" value="1"/>
</dbReference>
<dbReference type="Proteomes" id="UP001055167">
    <property type="component" value="Unassembled WGS sequence"/>
</dbReference>
<feature type="domain" description="Histidine kinase/HSP90-like ATPase" evidence="9">
    <location>
        <begin position="171"/>
        <end position="272"/>
    </location>
</feature>
<comment type="catalytic activity">
    <reaction evidence="1">
        <text>ATP + protein L-histidine = ADP + protein N-phospho-L-histidine.</text>
        <dbReference type="EC" id="2.7.13.3"/>
    </reaction>
</comment>
<dbReference type="EC" id="2.7.13.3" evidence="2"/>
<evidence type="ECO:0000256" key="5">
    <source>
        <dbReference type="ARBA" id="ARBA00022741"/>
    </source>
</evidence>
<evidence type="ECO:0000259" key="9">
    <source>
        <dbReference type="SMART" id="SM00387"/>
    </source>
</evidence>
<dbReference type="PANTHER" id="PTHR24421:SF10">
    <property type="entry name" value="NITRATE_NITRITE SENSOR PROTEIN NARQ"/>
    <property type="match status" value="1"/>
</dbReference>
<dbReference type="Gene3D" id="1.20.5.1930">
    <property type="match status" value="1"/>
</dbReference>
<evidence type="ECO:0000256" key="8">
    <source>
        <dbReference type="ARBA" id="ARBA00023012"/>
    </source>
</evidence>
<evidence type="ECO:0000256" key="7">
    <source>
        <dbReference type="ARBA" id="ARBA00022840"/>
    </source>
</evidence>
<keyword evidence="3" id="KW-0597">Phosphoprotein</keyword>
<keyword evidence="8" id="KW-0902">Two-component regulatory system</keyword>
<dbReference type="InterPro" id="IPR036890">
    <property type="entry name" value="HATPase_C_sf"/>
</dbReference>
<keyword evidence="4" id="KW-0808">Transferase</keyword>
<keyword evidence="6" id="KW-0418">Kinase</keyword>
<dbReference type="InterPro" id="IPR003594">
    <property type="entry name" value="HATPase_dom"/>
</dbReference>
<dbReference type="InterPro" id="IPR011712">
    <property type="entry name" value="Sig_transdc_His_kin_sub3_dim/P"/>
</dbReference>
<evidence type="ECO:0000256" key="3">
    <source>
        <dbReference type="ARBA" id="ARBA00022553"/>
    </source>
</evidence>
<accession>A0ABQ4R5P7</accession>
<reference evidence="10" key="2">
    <citation type="submission" date="2021-08" db="EMBL/GenBank/DDBJ databases">
        <authorList>
            <person name="Tani A."/>
            <person name="Ola A."/>
            <person name="Ogura Y."/>
            <person name="Katsura K."/>
            <person name="Hayashi T."/>
        </authorList>
    </citation>
    <scope>NUCLEOTIDE SEQUENCE</scope>
    <source>
        <strain evidence="10">KCTC 52305</strain>
    </source>
</reference>
<evidence type="ECO:0000256" key="6">
    <source>
        <dbReference type="ARBA" id="ARBA00022777"/>
    </source>
</evidence>
<dbReference type="SUPFAM" id="SSF55874">
    <property type="entry name" value="ATPase domain of HSP90 chaperone/DNA topoisomerase II/histidine kinase"/>
    <property type="match status" value="1"/>
</dbReference>
<dbReference type="Pfam" id="PF02518">
    <property type="entry name" value="HATPase_c"/>
    <property type="match status" value="1"/>
</dbReference>
<reference evidence="10" key="1">
    <citation type="journal article" date="2021" name="Front. Microbiol.">
        <title>Comprehensive Comparative Genomics and Phenotyping of Methylobacterium Species.</title>
        <authorList>
            <person name="Alessa O."/>
            <person name="Ogura Y."/>
            <person name="Fujitani Y."/>
            <person name="Takami H."/>
            <person name="Hayashi T."/>
            <person name="Sahin N."/>
            <person name="Tani A."/>
        </authorList>
    </citation>
    <scope>NUCLEOTIDE SEQUENCE</scope>
    <source>
        <strain evidence="10">KCTC 52305</strain>
    </source>
</reference>
<protein>
    <recommendedName>
        <fullName evidence="2">histidine kinase</fullName>
        <ecNumber evidence="2">2.7.13.3</ecNumber>
    </recommendedName>
</protein>
<comment type="caution">
    <text evidence="10">The sequence shown here is derived from an EMBL/GenBank/DDBJ whole genome shotgun (WGS) entry which is preliminary data.</text>
</comment>
<evidence type="ECO:0000256" key="4">
    <source>
        <dbReference type="ARBA" id="ARBA00022679"/>
    </source>
</evidence>
<dbReference type="PANTHER" id="PTHR24421">
    <property type="entry name" value="NITRATE/NITRITE SENSOR PROTEIN NARX-RELATED"/>
    <property type="match status" value="1"/>
</dbReference>